<proteinExistence type="predicted"/>
<evidence type="ECO:0000256" key="1">
    <source>
        <dbReference type="SAM" id="MobiDB-lite"/>
    </source>
</evidence>
<feature type="domain" description="DUF7597" evidence="2">
    <location>
        <begin position="96"/>
        <end position="163"/>
    </location>
</feature>
<feature type="region of interest" description="Disordered" evidence="1">
    <location>
        <begin position="465"/>
        <end position="487"/>
    </location>
</feature>
<reference evidence="3" key="1">
    <citation type="journal article" date="2018" name="DNA Res.">
        <title>Multiple hybrid de novo genome assembly of finger millet, an orphan allotetraploid crop.</title>
        <authorList>
            <person name="Hatakeyama M."/>
            <person name="Aluri S."/>
            <person name="Balachadran M.T."/>
            <person name="Sivarajan S.R."/>
            <person name="Patrignani A."/>
            <person name="Gruter S."/>
            <person name="Poveda L."/>
            <person name="Shimizu-Inatsugi R."/>
            <person name="Baeten J."/>
            <person name="Francoijs K.J."/>
            <person name="Nataraja K.N."/>
            <person name="Reddy Y.A.N."/>
            <person name="Phadnis S."/>
            <person name="Ravikumar R.L."/>
            <person name="Schlapbach R."/>
            <person name="Sreeman S.M."/>
            <person name="Shimizu K.K."/>
        </authorList>
    </citation>
    <scope>NUCLEOTIDE SEQUENCE</scope>
</reference>
<dbReference type="Pfam" id="PF24530">
    <property type="entry name" value="DUF7597"/>
    <property type="match status" value="1"/>
</dbReference>
<gene>
    <name evidence="3" type="primary">gb16147</name>
    <name evidence="3" type="ORF">PR202_gb16147</name>
</gene>
<organism evidence="3 4">
    <name type="scientific">Eleusine coracana subsp. coracana</name>
    <dbReference type="NCBI Taxonomy" id="191504"/>
    <lineage>
        <taxon>Eukaryota</taxon>
        <taxon>Viridiplantae</taxon>
        <taxon>Streptophyta</taxon>
        <taxon>Embryophyta</taxon>
        <taxon>Tracheophyta</taxon>
        <taxon>Spermatophyta</taxon>
        <taxon>Magnoliopsida</taxon>
        <taxon>Liliopsida</taxon>
        <taxon>Poales</taxon>
        <taxon>Poaceae</taxon>
        <taxon>PACMAD clade</taxon>
        <taxon>Chloridoideae</taxon>
        <taxon>Cynodonteae</taxon>
        <taxon>Eleusininae</taxon>
        <taxon>Eleusine</taxon>
    </lineage>
</organism>
<comment type="caution">
    <text evidence="3">The sequence shown here is derived from an EMBL/GenBank/DDBJ whole genome shotgun (WGS) entry which is preliminary data.</text>
</comment>
<evidence type="ECO:0000313" key="3">
    <source>
        <dbReference type="EMBL" id="GJN28066.1"/>
    </source>
</evidence>
<dbReference type="EMBL" id="BQKI01000080">
    <property type="protein sequence ID" value="GJN28066.1"/>
    <property type="molecule type" value="Genomic_DNA"/>
</dbReference>
<evidence type="ECO:0000313" key="4">
    <source>
        <dbReference type="Proteomes" id="UP001054889"/>
    </source>
</evidence>
<name>A0AAV5F1E9_ELECO</name>
<sequence>MARSGQGNLLELKEDNQLAALVSSWNFQPWKGVSGNHSLQFQIFRSSPFSLSACGSDALSSHSLSLPCNASLSAHSPEQTPHVLVAAPAATANFAINPSRFVPTGMFLEDGGPLWEPRTTANISGGVQKTHEEYAIAIIEEQLSWHQKIQLMAQIRDYIEIEVPRSLVLKVGRELDGEGRSWTIPVYIFNTELLGAAPADEDPPPHNGNPHPFHGPVVPGEQHLVEQLADQFMQNMEAEQQPMQMNQPDQASNAGSVTQELQHEAQLQPDQLVQGPTSPTEVQISLQQPPEQIEPIQSDATALGLPAEGSIQLQYHTERVGSSSLVHLTVTIAGLTTTLLLPGVVINQQDVMQHGSATLQLQLDPNVNQIEGPSLLYTANNQLITRVYQRRQVKIRRVRTDEDNQSTPIFSSEMTDTVMVTPVTKRKAETPISTANLRRTQRKKVLNDGFKTSAGPITRSRAKASIGSVTRSNKKNPPVADGGNCKM</sequence>
<dbReference type="InterPro" id="IPR056018">
    <property type="entry name" value="DUF7597"/>
</dbReference>
<evidence type="ECO:0000259" key="2">
    <source>
        <dbReference type="Pfam" id="PF24530"/>
    </source>
</evidence>
<feature type="compositionally biased region" description="Polar residues" evidence="1">
    <location>
        <begin position="240"/>
        <end position="260"/>
    </location>
</feature>
<dbReference type="AlphaFoldDB" id="A0AAV5F1E9"/>
<dbReference type="PANTHER" id="PTHR33075:SF9">
    <property type="entry name" value="DUF4283 DOMAIN-CONTAINING PROTEIN"/>
    <property type="match status" value="1"/>
</dbReference>
<feature type="region of interest" description="Disordered" evidence="1">
    <location>
        <begin position="240"/>
        <end position="261"/>
    </location>
</feature>
<dbReference type="Proteomes" id="UP001054889">
    <property type="component" value="Unassembled WGS sequence"/>
</dbReference>
<dbReference type="PANTHER" id="PTHR33075">
    <property type="entry name" value="OS02G0499800 PROTEIN"/>
    <property type="match status" value="1"/>
</dbReference>
<protein>
    <recommendedName>
        <fullName evidence="2">DUF7597 domain-containing protein</fullName>
    </recommendedName>
</protein>
<reference evidence="3" key="2">
    <citation type="submission" date="2021-12" db="EMBL/GenBank/DDBJ databases">
        <title>Resequencing data analysis of finger millet.</title>
        <authorList>
            <person name="Hatakeyama M."/>
            <person name="Aluri S."/>
            <person name="Balachadran M.T."/>
            <person name="Sivarajan S.R."/>
            <person name="Poveda L."/>
            <person name="Shimizu-Inatsugi R."/>
            <person name="Schlapbach R."/>
            <person name="Sreeman S.M."/>
            <person name="Shimizu K.K."/>
        </authorList>
    </citation>
    <scope>NUCLEOTIDE SEQUENCE</scope>
</reference>
<accession>A0AAV5F1E9</accession>
<keyword evidence="4" id="KW-1185">Reference proteome</keyword>